<keyword evidence="2" id="KW-1133">Transmembrane helix</keyword>
<dbReference type="InterPro" id="IPR023201">
    <property type="entry name" value="SecY_dom_sf"/>
</dbReference>
<dbReference type="Pfam" id="PF00344">
    <property type="entry name" value="SecY"/>
    <property type="match status" value="1"/>
</dbReference>
<dbReference type="InterPro" id="IPR002208">
    <property type="entry name" value="SecY/SEC61-alpha"/>
</dbReference>
<dbReference type="STRING" id="93625.A0A409XDI2"/>
<gene>
    <name evidence="3" type="ORF">CVT25_010461</name>
</gene>
<comment type="caution">
    <text evidence="3">The sequence shown here is derived from an EMBL/GenBank/DDBJ whole genome shotgun (WGS) entry which is preliminary data.</text>
</comment>
<evidence type="ECO:0000313" key="4">
    <source>
        <dbReference type="Proteomes" id="UP000283269"/>
    </source>
</evidence>
<proteinExistence type="inferred from homology"/>
<protein>
    <submittedName>
        <fullName evidence="3">Uncharacterized protein</fullName>
    </submittedName>
</protein>
<dbReference type="GO" id="GO:0016020">
    <property type="term" value="C:membrane"/>
    <property type="evidence" value="ECO:0007669"/>
    <property type="project" value="InterPro"/>
</dbReference>
<organism evidence="3 4">
    <name type="scientific">Psilocybe cyanescens</name>
    <dbReference type="NCBI Taxonomy" id="93625"/>
    <lineage>
        <taxon>Eukaryota</taxon>
        <taxon>Fungi</taxon>
        <taxon>Dikarya</taxon>
        <taxon>Basidiomycota</taxon>
        <taxon>Agaricomycotina</taxon>
        <taxon>Agaricomycetes</taxon>
        <taxon>Agaricomycetidae</taxon>
        <taxon>Agaricales</taxon>
        <taxon>Agaricineae</taxon>
        <taxon>Strophariaceae</taxon>
        <taxon>Psilocybe</taxon>
    </lineage>
</organism>
<dbReference type="SUPFAM" id="SSF103491">
    <property type="entry name" value="Preprotein translocase SecY subunit"/>
    <property type="match status" value="1"/>
</dbReference>
<dbReference type="AlphaFoldDB" id="A0A409XDI2"/>
<dbReference type="InParanoid" id="A0A409XDI2"/>
<feature type="transmembrane region" description="Helical" evidence="2">
    <location>
        <begin position="151"/>
        <end position="170"/>
    </location>
</feature>
<dbReference type="OrthoDB" id="420669at2759"/>
<feature type="transmembrane region" description="Helical" evidence="2">
    <location>
        <begin position="120"/>
        <end position="136"/>
    </location>
</feature>
<dbReference type="EMBL" id="NHYD01002023">
    <property type="protein sequence ID" value="PPQ88810.1"/>
    <property type="molecule type" value="Genomic_DNA"/>
</dbReference>
<evidence type="ECO:0000256" key="2">
    <source>
        <dbReference type="SAM" id="Phobius"/>
    </source>
</evidence>
<dbReference type="Proteomes" id="UP000283269">
    <property type="component" value="Unassembled WGS sequence"/>
</dbReference>
<name>A0A409XDI2_PSICY</name>
<sequence length="316" mass="35692">MDVDFSVKEDRDCSVLRNVSAVSSCVVYVSNPPPFAFSSFDFNVFIIHMRIHVKKHIPTKMSQSSLSLLPSAMIYVLTGLYDQPLGLVTDICLFIATNICKLIIWKAFSPTTVNIRRGSEFEGALIVLVHLLFTWHDKGRALREAFWREGLPNFMSLILTVAIFAVMIYLQGFTIEIPVKSNRCSTQLQSALTSNVFIVSNKLATRFPRNFSVKVLGVWESLGDSLQLWATGRITYYMSPPHTLKEAVLDWIHAATYIPFTLSACALFSKTPQDVVKQLKDKPMVGFYLGYLHWNSAPHFHFHIPNATPYHATPPT</sequence>
<comment type="similarity">
    <text evidence="1">Belongs to the SecY/SEC61-alpha family.</text>
</comment>
<keyword evidence="4" id="KW-1185">Reference proteome</keyword>
<accession>A0A409XDI2</accession>
<feature type="transmembrane region" description="Helical" evidence="2">
    <location>
        <begin position="87"/>
        <end position="108"/>
    </location>
</feature>
<reference evidence="3 4" key="1">
    <citation type="journal article" date="2018" name="Evol. Lett.">
        <title>Horizontal gene cluster transfer increased hallucinogenic mushroom diversity.</title>
        <authorList>
            <person name="Reynolds H.T."/>
            <person name="Vijayakumar V."/>
            <person name="Gluck-Thaler E."/>
            <person name="Korotkin H.B."/>
            <person name="Matheny P.B."/>
            <person name="Slot J.C."/>
        </authorList>
    </citation>
    <scope>NUCLEOTIDE SEQUENCE [LARGE SCALE GENOMIC DNA]</scope>
    <source>
        <strain evidence="3 4">2631</strain>
    </source>
</reference>
<keyword evidence="2" id="KW-0472">Membrane</keyword>
<evidence type="ECO:0000256" key="1">
    <source>
        <dbReference type="RuleBase" id="RU004349"/>
    </source>
</evidence>
<dbReference type="GO" id="GO:0015031">
    <property type="term" value="P:protein transport"/>
    <property type="evidence" value="ECO:0007669"/>
    <property type="project" value="InterPro"/>
</dbReference>
<evidence type="ECO:0000313" key="3">
    <source>
        <dbReference type="EMBL" id="PPQ88810.1"/>
    </source>
</evidence>
<dbReference type="Gene3D" id="1.10.3370.10">
    <property type="entry name" value="SecY subunit domain"/>
    <property type="match status" value="1"/>
</dbReference>
<dbReference type="PANTHER" id="PTHR10906">
    <property type="entry name" value="SECY/SEC61-ALPHA FAMILY MEMBER"/>
    <property type="match status" value="1"/>
</dbReference>
<keyword evidence="2" id="KW-0812">Transmembrane</keyword>